<evidence type="ECO:0000256" key="1">
    <source>
        <dbReference type="SAM" id="Phobius"/>
    </source>
</evidence>
<feature type="transmembrane region" description="Helical" evidence="1">
    <location>
        <begin position="44"/>
        <end position="62"/>
    </location>
</feature>
<proteinExistence type="predicted"/>
<sequence>MWEGSFIVDLWERIFRALSKISWFYLVKRFYLRGKVTHDFVDKWVLANTVLSILGILVLYLIPSRWVVYSFIVYGSIRIFEVIVYQVNVLLFDPYRAYRAGKEYSIKSPIRTVILLLHNLLEIIAWYAVVYMGIAILNNGALTHGPAFYFMGSALCMTTFDPSISSEIAPGTALSIIKTVAFFEVETGIIMTVISLARFLGLLPDVSPKS</sequence>
<dbReference type="KEGG" id="tic:FH039_01190"/>
<accession>A0A4Y5SIB3</accession>
<name>A0A4Y5SIB3_9EURY</name>
<keyword evidence="1" id="KW-0812">Transmembrane</keyword>
<dbReference type="OrthoDB" id="373571at2157"/>
<keyword evidence="1" id="KW-1133">Transmembrane helix</keyword>
<organism evidence="2 3">
    <name type="scientific">Thermococcus indicus</name>
    <dbReference type="NCBI Taxonomy" id="2586643"/>
    <lineage>
        <taxon>Archaea</taxon>
        <taxon>Methanobacteriati</taxon>
        <taxon>Methanobacteriota</taxon>
        <taxon>Thermococci</taxon>
        <taxon>Thermococcales</taxon>
        <taxon>Thermococcaceae</taxon>
        <taxon>Thermococcus</taxon>
    </lineage>
</organism>
<feature type="transmembrane region" description="Helical" evidence="1">
    <location>
        <begin position="113"/>
        <end position="134"/>
    </location>
</feature>
<evidence type="ECO:0000313" key="3">
    <source>
        <dbReference type="Proteomes" id="UP000306007"/>
    </source>
</evidence>
<dbReference type="GeneID" id="40473756"/>
<gene>
    <name evidence="2" type="ORF">FH039_01190</name>
</gene>
<dbReference type="EMBL" id="CP040846">
    <property type="protein sequence ID" value="QDA30503.1"/>
    <property type="molecule type" value="Genomic_DNA"/>
</dbReference>
<feature type="transmembrane region" description="Helical" evidence="1">
    <location>
        <begin position="68"/>
        <end position="92"/>
    </location>
</feature>
<evidence type="ECO:0000313" key="2">
    <source>
        <dbReference type="EMBL" id="QDA30503.1"/>
    </source>
</evidence>
<dbReference type="Proteomes" id="UP000306007">
    <property type="component" value="Chromosome"/>
</dbReference>
<keyword evidence="3" id="KW-1185">Reference proteome</keyword>
<dbReference type="RefSeq" id="WP_139679893.1">
    <property type="nucleotide sequence ID" value="NZ_CP040846.1"/>
</dbReference>
<feature type="transmembrane region" description="Helical" evidence="1">
    <location>
        <begin position="176"/>
        <end position="200"/>
    </location>
</feature>
<reference evidence="2 3" key="1">
    <citation type="submission" date="2019-06" db="EMBL/GenBank/DDBJ databases">
        <title>Thermococcus indicus sp. nov., a Fe(III)-reducing hyperthermophilic archaeon isolated from the Onnuri vent field of the Central Indian Ocean ridge.</title>
        <authorList>
            <person name="Lim J.K."/>
            <person name="Kim Y.J."/>
            <person name="Kwon K.K."/>
        </authorList>
    </citation>
    <scope>NUCLEOTIDE SEQUENCE [LARGE SCALE GENOMIC DNA]</scope>
    <source>
        <strain evidence="2 3">IOH1</strain>
    </source>
</reference>
<feature type="transmembrane region" description="Helical" evidence="1">
    <location>
        <begin position="14"/>
        <end position="32"/>
    </location>
</feature>
<protein>
    <recommendedName>
        <fullName evidence="4">Potassium channel domain-containing protein</fullName>
    </recommendedName>
</protein>
<dbReference type="AlphaFoldDB" id="A0A4Y5SIB3"/>
<evidence type="ECO:0008006" key="4">
    <source>
        <dbReference type="Google" id="ProtNLM"/>
    </source>
</evidence>
<keyword evidence="1" id="KW-0472">Membrane</keyword>